<sequence>MVVNKMLKETKLTRIIDDLPVAVKLIKKLSASEIAISQNEQKNAELYIAEVMQQRIILISYAGSHFKWLYGRLVTSATLANLPVVLLLPQLESRIKRQFLLNNQSFITYNGETFLPCLGIRLFATPSAPRLQPDFTYGAQRLALVILLAQLAFENELTGTTNWLSAFSRREGLLLIESSQKFVNILGPAVGMNNRSAFKRAMDVLVANEMVQVAGTTRNRQYYCQLASQQFWSNLSVKMITPFTSRRTYYLQIFPEQLVPENVLTSGFTALSQLTLIGDNPYVTSATDLSAMANVTKQRLVPGQKYCLQVAAYPVAIFASLYRQINHQYPEHLLDPFHLYISLQNEMDERVQDELAELIDQIWEE</sequence>
<dbReference type="Proteomes" id="UP000050920">
    <property type="component" value="Unassembled WGS sequence"/>
</dbReference>
<protein>
    <submittedName>
        <fullName evidence="1">Uncharacterized protein</fullName>
    </submittedName>
</protein>
<dbReference type="EMBL" id="AYGX02000053">
    <property type="protein sequence ID" value="KRO28072.1"/>
    <property type="molecule type" value="Genomic_DNA"/>
</dbReference>
<keyword evidence="2" id="KW-1185">Reference proteome</keyword>
<evidence type="ECO:0000313" key="1">
    <source>
        <dbReference type="EMBL" id="KRO28072.1"/>
    </source>
</evidence>
<evidence type="ECO:0000313" key="2">
    <source>
        <dbReference type="Proteomes" id="UP000050920"/>
    </source>
</evidence>
<proteinExistence type="predicted"/>
<dbReference type="AlphaFoldDB" id="A0A0R2NQR6"/>
<organism evidence="1 2">
    <name type="scientific">Lactiplantibacillus fabifermentans DSM 21115</name>
    <dbReference type="NCBI Taxonomy" id="1413187"/>
    <lineage>
        <taxon>Bacteria</taxon>
        <taxon>Bacillati</taxon>
        <taxon>Bacillota</taxon>
        <taxon>Bacilli</taxon>
        <taxon>Lactobacillales</taxon>
        <taxon>Lactobacillaceae</taxon>
        <taxon>Lactiplantibacillus</taxon>
    </lineage>
</organism>
<comment type="caution">
    <text evidence="1">The sequence shown here is derived from an EMBL/GenBank/DDBJ whole genome shotgun (WGS) entry which is preliminary data.</text>
</comment>
<name>A0A0R2NQR6_9LACO</name>
<accession>A0A0R2NQR6</accession>
<reference evidence="1 2" key="1">
    <citation type="journal article" date="2015" name="Genome Announc.">
        <title>Expanding the biotechnology potential of lactobacilli through comparative genomics of 213 strains and associated genera.</title>
        <authorList>
            <person name="Sun Z."/>
            <person name="Harris H.M."/>
            <person name="McCann A."/>
            <person name="Guo C."/>
            <person name="Argimon S."/>
            <person name="Zhang W."/>
            <person name="Yang X."/>
            <person name="Jeffery I.B."/>
            <person name="Cooney J.C."/>
            <person name="Kagawa T.F."/>
            <person name="Liu W."/>
            <person name="Song Y."/>
            <person name="Salvetti E."/>
            <person name="Wrobel A."/>
            <person name="Rasinkangas P."/>
            <person name="Parkhill J."/>
            <person name="Rea M.C."/>
            <person name="O'Sullivan O."/>
            <person name="Ritari J."/>
            <person name="Douillard F.P."/>
            <person name="Paul Ross R."/>
            <person name="Yang R."/>
            <person name="Briner A.E."/>
            <person name="Felis G.E."/>
            <person name="de Vos W.M."/>
            <person name="Barrangou R."/>
            <person name="Klaenhammer T.R."/>
            <person name="Caufield P.W."/>
            <person name="Cui Y."/>
            <person name="Zhang H."/>
            <person name="O'Toole P.W."/>
        </authorList>
    </citation>
    <scope>NUCLEOTIDE SEQUENCE [LARGE SCALE GENOMIC DNA]</scope>
    <source>
        <strain evidence="1 2">DSM 21115</strain>
    </source>
</reference>
<gene>
    <name evidence="1" type="ORF">DY78_GL002653</name>
</gene>